<evidence type="ECO:0000256" key="3">
    <source>
        <dbReference type="ARBA" id="ARBA00022490"/>
    </source>
</evidence>
<feature type="coiled-coil region" evidence="6">
    <location>
        <begin position="381"/>
        <end position="439"/>
    </location>
</feature>
<organism evidence="9 10">
    <name type="scientific">Escallonia herrerae</name>
    <dbReference type="NCBI Taxonomy" id="1293975"/>
    <lineage>
        <taxon>Eukaryota</taxon>
        <taxon>Viridiplantae</taxon>
        <taxon>Streptophyta</taxon>
        <taxon>Embryophyta</taxon>
        <taxon>Tracheophyta</taxon>
        <taxon>Spermatophyta</taxon>
        <taxon>Magnoliopsida</taxon>
        <taxon>eudicotyledons</taxon>
        <taxon>Gunneridae</taxon>
        <taxon>Pentapetalae</taxon>
        <taxon>asterids</taxon>
        <taxon>campanulids</taxon>
        <taxon>Escalloniales</taxon>
        <taxon>Escalloniaceae</taxon>
        <taxon>Escallonia</taxon>
    </lineage>
</organism>
<dbReference type="GO" id="GO:0005874">
    <property type="term" value="C:microtubule"/>
    <property type="evidence" value="ECO:0007669"/>
    <property type="project" value="UniProtKB-KW"/>
</dbReference>
<sequence length="893" mass="100170">MTERCLFTSKRVTAFYFKRPLLSAMGLFNGDDIVEWELLKVACLGFLANCFKIFSFAPQEPLRPSSSQPPQPSTSQPSSSLPAKNALGDVKDQAEVEANPKPWYTADEKSSKMSTNDLVELFREYPLPKGWYARLPNLQEPAHYGTKYFFVGRSDKGKLPFDREWNPYCKDFENPGKPAPNNLTKHILSHIKLWGGLSIDEPLSEQQLEWARIIPRKPVPAGAITPPPAPTISSTFPAESAPLGKWLVEMEKHRKEASLVFRRKAKGKRKEKQPSTELPPAMKKTRVIPPDHSPQIVEKVSIEEDPIFLPRWTLRCDDAGMPDSQISEQHLVHGVLPWDKEVFQNQTHETFACSFAQAVYTMYASGSEMLSCFEMARQVAAKEAQQKREAIKEAVEATRSAEELSKQETDYLAQIETLERRLERAKRRVAEEVRKARDQGIHDFLDGNAGDGWLKKRADDGLEIYELGFVKAKEISFMGLSSSFLEKIKISPESIFVVNFAEVQGSYHWNSYLNRQQCFCSIADLLPQSQTIVAQTLLEKVLADPFPTLQKGLEKQLKSKGRPGVADVTLTYASSAEPMGGELGFWLCKLMRVLESVGGILKMMEVVTWFGLKRAREALVQRRGNATSEREEHGRCWSILGLSSITRASFHTSARSIIYFLSYKVLQKPLAKENTKPVEIKLHTQQRAVKRAIFNYSVATKLYLMEQQKKQVEKLHKLANSQRIQPLFSPLAPMSEECQIAPLQEALGLYGLLLTHTVIDGVSGDGKSKFPPGDKDIPPPIVLSSSSSSLLIEFVSPSPDKEGDELNTINRLFFWLSHHLLIFSFSSSMLGSMSGSSTTLYRDDIIGCGRRSVASSLLLRLSNSFSKPFFSSFRLVISINISSSSSSSSSCFA</sequence>
<name>A0AA89B020_9ASTE</name>
<keyword evidence="5" id="KW-0206">Cytoskeleton</keyword>
<dbReference type="InterPro" id="IPR027329">
    <property type="entry name" value="TPX2_C"/>
</dbReference>
<comment type="caution">
    <text evidence="9">The sequence shown here is derived from an EMBL/GenBank/DDBJ whole genome shotgun (WGS) entry which is preliminary data.</text>
</comment>
<feature type="compositionally biased region" description="Low complexity" evidence="7">
    <location>
        <begin position="73"/>
        <end position="82"/>
    </location>
</feature>
<keyword evidence="4" id="KW-0493">Microtubule</keyword>
<gene>
    <name evidence="9" type="ORF">RJ639_003255</name>
</gene>
<evidence type="ECO:0000256" key="6">
    <source>
        <dbReference type="SAM" id="Coils"/>
    </source>
</evidence>
<reference evidence="9" key="1">
    <citation type="submission" date="2022-12" db="EMBL/GenBank/DDBJ databases">
        <title>Draft genome assemblies for two species of Escallonia (Escalloniales).</title>
        <authorList>
            <person name="Chanderbali A."/>
            <person name="Dervinis C."/>
            <person name="Anghel I."/>
            <person name="Soltis D."/>
            <person name="Soltis P."/>
            <person name="Zapata F."/>
        </authorList>
    </citation>
    <scope>NUCLEOTIDE SEQUENCE</scope>
    <source>
        <strain evidence="9">UCBG64.0493</strain>
        <tissue evidence="9">Leaf</tissue>
    </source>
</reference>
<evidence type="ECO:0000256" key="2">
    <source>
        <dbReference type="ARBA" id="ARBA00005885"/>
    </source>
</evidence>
<dbReference type="EMBL" id="JAVXUP010000831">
    <property type="protein sequence ID" value="KAK3020147.1"/>
    <property type="molecule type" value="Genomic_DNA"/>
</dbReference>
<feature type="region of interest" description="Disordered" evidence="7">
    <location>
        <begin position="62"/>
        <end position="85"/>
    </location>
</feature>
<keyword evidence="6" id="KW-0175">Coiled coil</keyword>
<feature type="region of interest" description="Disordered" evidence="7">
    <location>
        <begin position="263"/>
        <end position="289"/>
    </location>
</feature>
<dbReference type="Proteomes" id="UP001188597">
    <property type="component" value="Unassembled WGS sequence"/>
</dbReference>
<evidence type="ECO:0000313" key="10">
    <source>
        <dbReference type="Proteomes" id="UP001188597"/>
    </source>
</evidence>
<evidence type="ECO:0000256" key="4">
    <source>
        <dbReference type="ARBA" id="ARBA00022701"/>
    </source>
</evidence>
<evidence type="ECO:0000259" key="8">
    <source>
        <dbReference type="Pfam" id="PF06886"/>
    </source>
</evidence>
<protein>
    <recommendedName>
        <fullName evidence="8">TPX2 C-terminal domain-containing protein</fullName>
    </recommendedName>
</protein>
<evidence type="ECO:0000256" key="5">
    <source>
        <dbReference type="ARBA" id="ARBA00023212"/>
    </source>
</evidence>
<keyword evidence="3" id="KW-0963">Cytoplasm</keyword>
<proteinExistence type="inferred from homology"/>
<dbReference type="Pfam" id="PF06886">
    <property type="entry name" value="TPX2"/>
    <property type="match status" value="1"/>
</dbReference>
<evidence type="ECO:0000256" key="1">
    <source>
        <dbReference type="ARBA" id="ARBA00004245"/>
    </source>
</evidence>
<comment type="subcellular location">
    <subcellularLocation>
        <location evidence="1">Cytoplasm</location>
        <location evidence="1">Cytoskeleton</location>
    </subcellularLocation>
</comment>
<comment type="similarity">
    <text evidence="2">Belongs to the TPX2 family.</text>
</comment>
<keyword evidence="10" id="KW-1185">Reference proteome</keyword>
<feature type="domain" description="TPX2 C-terminal" evidence="8">
    <location>
        <begin position="680"/>
        <end position="725"/>
    </location>
</feature>
<accession>A0AA89B020</accession>
<evidence type="ECO:0000313" key="9">
    <source>
        <dbReference type="EMBL" id="KAK3020147.1"/>
    </source>
</evidence>
<dbReference type="AlphaFoldDB" id="A0AA89B020"/>
<evidence type="ECO:0000256" key="7">
    <source>
        <dbReference type="SAM" id="MobiDB-lite"/>
    </source>
</evidence>